<sequence length="169" mass="17568">MRPVPAVARSAAALVLLSLVTAGCSGSTATGHAKPQGESSAKPTREATDTAYYRCLEDQGIPLDTTGDGLLRVKKGQNNDTAILRAEKECVGLQPSPTTVPASEEDMERARKLSACLRGHGVKGYPEPGPDGAAPLSGEMAHAMKTNPDYRKANRVCDPRPGGDTVVGG</sequence>
<protein>
    <recommendedName>
        <fullName evidence="3">Lipoprotein</fullName>
    </recommendedName>
</protein>
<feature type="region of interest" description="Disordered" evidence="1">
    <location>
        <begin position="150"/>
        <end position="169"/>
    </location>
</feature>
<feature type="region of interest" description="Disordered" evidence="1">
    <location>
        <begin position="27"/>
        <end position="46"/>
    </location>
</feature>
<evidence type="ECO:0008006" key="3">
    <source>
        <dbReference type="Google" id="ProtNLM"/>
    </source>
</evidence>
<proteinExistence type="predicted"/>
<dbReference type="PROSITE" id="PS51257">
    <property type="entry name" value="PROKAR_LIPOPROTEIN"/>
    <property type="match status" value="1"/>
</dbReference>
<evidence type="ECO:0000313" key="2">
    <source>
        <dbReference type="EMBL" id="WTW69555.1"/>
    </source>
</evidence>
<gene>
    <name evidence="2" type="ORF">OG398_15375</name>
</gene>
<dbReference type="EMBL" id="CP108313">
    <property type="protein sequence ID" value="WTW69555.1"/>
    <property type="molecule type" value="Genomic_DNA"/>
</dbReference>
<name>A0AAU2VQD0_9ACTN</name>
<evidence type="ECO:0000256" key="1">
    <source>
        <dbReference type="SAM" id="MobiDB-lite"/>
    </source>
</evidence>
<reference evidence="2" key="1">
    <citation type="submission" date="2022-10" db="EMBL/GenBank/DDBJ databases">
        <title>The complete genomes of actinobacterial strains from the NBC collection.</title>
        <authorList>
            <person name="Joergensen T.S."/>
            <person name="Alvarez Arevalo M."/>
            <person name="Sterndorff E.B."/>
            <person name="Faurdal D."/>
            <person name="Vuksanovic O."/>
            <person name="Mourched A.-S."/>
            <person name="Charusanti P."/>
            <person name="Shaw S."/>
            <person name="Blin K."/>
            <person name="Weber T."/>
        </authorList>
    </citation>
    <scope>NUCLEOTIDE SEQUENCE</scope>
    <source>
        <strain evidence="2">NBC_00008</strain>
    </source>
</reference>
<dbReference type="AlphaFoldDB" id="A0AAU2VQD0"/>
<accession>A0AAU2VQD0</accession>
<organism evidence="2">
    <name type="scientific">Streptomyces sp. NBC_00008</name>
    <dbReference type="NCBI Taxonomy" id="2903610"/>
    <lineage>
        <taxon>Bacteria</taxon>
        <taxon>Bacillati</taxon>
        <taxon>Actinomycetota</taxon>
        <taxon>Actinomycetes</taxon>
        <taxon>Kitasatosporales</taxon>
        <taxon>Streptomycetaceae</taxon>
        <taxon>Streptomyces</taxon>
    </lineage>
</organism>